<dbReference type="AlphaFoldDB" id="A0A015KI35"/>
<evidence type="ECO:0000313" key="3">
    <source>
        <dbReference type="Proteomes" id="UP000022910"/>
    </source>
</evidence>
<evidence type="ECO:0000256" key="1">
    <source>
        <dbReference type="SAM" id="MobiDB-lite"/>
    </source>
</evidence>
<dbReference type="EMBL" id="JEMT01004325">
    <property type="protein sequence ID" value="EXX79310.1"/>
    <property type="molecule type" value="Genomic_DNA"/>
</dbReference>
<feature type="region of interest" description="Disordered" evidence="1">
    <location>
        <begin position="1"/>
        <end position="48"/>
    </location>
</feature>
<dbReference type="Proteomes" id="UP000022910">
    <property type="component" value="Unassembled WGS sequence"/>
</dbReference>
<feature type="region of interest" description="Disordered" evidence="1">
    <location>
        <begin position="78"/>
        <end position="103"/>
    </location>
</feature>
<dbReference type="OrthoDB" id="2326405at2759"/>
<sequence>MILSHIQQDNNNSTNLPNGKSHTLSDFTSLNVSEEQKRQSKPPGFSSIRLHGLFKKHNVATPLPTYVKDRGDFVDVELGDSSNEKTSKSGGGTIAESTEQLNN</sequence>
<name>A0A015KI35_RHIIW</name>
<organism evidence="2 3">
    <name type="scientific">Rhizophagus irregularis (strain DAOM 197198w)</name>
    <name type="common">Glomus intraradices</name>
    <dbReference type="NCBI Taxonomy" id="1432141"/>
    <lineage>
        <taxon>Eukaryota</taxon>
        <taxon>Fungi</taxon>
        <taxon>Fungi incertae sedis</taxon>
        <taxon>Mucoromycota</taxon>
        <taxon>Glomeromycotina</taxon>
        <taxon>Glomeromycetes</taxon>
        <taxon>Glomerales</taxon>
        <taxon>Glomeraceae</taxon>
        <taxon>Rhizophagus</taxon>
    </lineage>
</organism>
<protein>
    <submittedName>
        <fullName evidence="2">Uncharacterized protein</fullName>
    </submittedName>
</protein>
<feature type="compositionally biased region" description="Polar residues" evidence="1">
    <location>
        <begin position="1"/>
        <end position="33"/>
    </location>
</feature>
<proteinExistence type="predicted"/>
<reference evidence="2 3" key="1">
    <citation type="submission" date="2014-02" db="EMBL/GenBank/DDBJ databases">
        <title>Single nucleus genome sequencing reveals high similarity among nuclei of an endomycorrhizal fungus.</title>
        <authorList>
            <person name="Lin K."/>
            <person name="Geurts R."/>
            <person name="Zhang Z."/>
            <person name="Limpens E."/>
            <person name="Saunders D.G."/>
            <person name="Mu D."/>
            <person name="Pang E."/>
            <person name="Cao H."/>
            <person name="Cha H."/>
            <person name="Lin T."/>
            <person name="Zhou Q."/>
            <person name="Shang Y."/>
            <person name="Li Y."/>
            <person name="Ivanov S."/>
            <person name="Sharma T."/>
            <person name="Velzen R.V."/>
            <person name="Ruijter N.D."/>
            <person name="Aanen D.K."/>
            <person name="Win J."/>
            <person name="Kamoun S."/>
            <person name="Bisseling T."/>
            <person name="Huang S."/>
        </authorList>
    </citation>
    <scope>NUCLEOTIDE SEQUENCE [LARGE SCALE GENOMIC DNA]</scope>
    <source>
        <strain evidence="3">DAOM197198w</strain>
    </source>
</reference>
<keyword evidence="3" id="KW-1185">Reference proteome</keyword>
<dbReference type="HOGENOM" id="CLU_2265174_0_0_1"/>
<accession>A0A015KI35</accession>
<comment type="caution">
    <text evidence="2">The sequence shown here is derived from an EMBL/GenBank/DDBJ whole genome shotgun (WGS) entry which is preliminary data.</text>
</comment>
<gene>
    <name evidence="2" type="ORF">RirG_006860</name>
</gene>
<evidence type="ECO:0000313" key="2">
    <source>
        <dbReference type="EMBL" id="EXX79310.1"/>
    </source>
</evidence>